<evidence type="ECO:0000256" key="1">
    <source>
        <dbReference type="ARBA" id="ARBA00004651"/>
    </source>
</evidence>
<keyword evidence="4 8" id="KW-1133">Transmembrane helix</keyword>
<dbReference type="GO" id="GO:0005886">
    <property type="term" value="C:plasma membrane"/>
    <property type="evidence" value="ECO:0007669"/>
    <property type="project" value="UniProtKB-SubCell"/>
</dbReference>
<dbReference type="STRING" id="862517.HMPREF9225_0202"/>
<dbReference type="Proteomes" id="UP000003280">
    <property type="component" value="Unassembled WGS sequence"/>
</dbReference>
<feature type="domain" description="ABC3 transporter permease C-terminal" evidence="9">
    <location>
        <begin position="319"/>
        <end position="446"/>
    </location>
</feature>
<accession>E0NJ63</accession>
<name>E0NJ63_9FIRM</name>
<dbReference type="InterPro" id="IPR050250">
    <property type="entry name" value="Macrolide_Exporter_MacB"/>
</dbReference>
<evidence type="ECO:0000256" key="7">
    <source>
        <dbReference type="SAM" id="MobiDB-lite"/>
    </source>
</evidence>
<protein>
    <submittedName>
        <fullName evidence="11">Efflux ABC transporter, permease protein</fullName>
    </submittedName>
</protein>
<evidence type="ECO:0000256" key="4">
    <source>
        <dbReference type="ARBA" id="ARBA00022989"/>
    </source>
</evidence>
<keyword evidence="5 8" id="KW-0472">Membrane</keyword>
<feature type="transmembrane region" description="Helical" evidence="8">
    <location>
        <begin position="21"/>
        <end position="42"/>
    </location>
</feature>
<comment type="subcellular location">
    <subcellularLocation>
        <location evidence="1">Cell membrane</location>
        <topology evidence="1">Multi-pass membrane protein</topology>
    </subcellularLocation>
</comment>
<keyword evidence="12" id="KW-1185">Reference proteome</keyword>
<evidence type="ECO:0000256" key="2">
    <source>
        <dbReference type="ARBA" id="ARBA00022475"/>
    </source>
</evidence>
<dbReference type="HOGENOM" id="CLU_000604_8_7_9"/>
<keyword evidence="2" id="KW-1003">Cell membrane</keyword>
<evidence type="ECO:0000256" key="5">
    <source>
        <dbReference type="ARBA" id="ARBA00023136"/>
    </source>
</evidence>
<keyword evidence="3 8" id="KW-0812">Transmembrane</keyword>
<evidence type="ECO:0000259" key="9">
    <source>
        <dbReference type="Pfam" id="PF02687"/>
    </source>
</evidence>
<dbReference type="InterPro" id="IPR003838">
    <property type="entry name" value="ABC3_permease_C"/>
</dbReference>
<evidence type="ECO:0000259" key="10">
    <source>
        <dbReference type="Pfam" id="PF12704"/>
    </source>
</evidence>
<dbReference type="InterPro" id="IPR025857">
    <property type="entry name" value="MacB_PCD"/>
</dbReference>
<evidence type="ECO:0000256" key="6">
    <source>
        <dbReference type="ARBA" id="ARBA00038076"/>
    </source>
</evidence>
<feature type="compositionally biased region" description="Basic and acidic residues" evidence="7">
    <location>
        <begin position="195"/>
        <end position="204"/>
    </location>
</feature>
<dbReference type="Pfam" id="PF12704">
    <property type="entry name" value="MacB_PCD"/>
    <property type="match status" value="1"/>
</dbReference>
<dbReference type="AlphaFoldDB" id="E0NJ63"/>
<evidence type="ECO:0000313" key="12">
    <source>
        <dbReference type="Proteomes" id="UP000003280"/>
    </source>
</evidence>
<dbReference type="eggNOG" id="COG4591">
    <property type="taxonomic scope" value="Bacteria"/>
</dbReference>
<feature type="transmembrane region" description="Helical" evidence="8">
    <location>
        <begin position="314"/>
        <end position="340"/>
    </location>
</feature>
<evidence type="ECO:0000256" key="8">
    <source>
        <dbReference type="SAM" id="Phobius"/>
    </source>
</evidence>
<dbReference type="RefSeq" id="WP_008901038.1">
    <property type="nucleotide sequence ID" value="NZ_GL397071.1"/>
</dbReference>
<feature type="region of interest" description="Disordered" evidence="7">
    <location>
        <begin position="195"/>
        <end position="221"/>
    </location>
</feature>
<dbReference type="PANTHER" id="PTHR30572:SF4">
    <property type="entry name" value="ABC TRANSPORTER PERMEASE YTRF"/>
    <property type="match status" value="1"/>
</dbReference>
<comment type="caution">
    <text evidence="11">The sequence shown here is derived from an EMBL/GenBank/DDBJ whole genome shotgun (WGS) entry which is preliminary data.</text>
</comment>
<feature type="transmembrane region" description="Helical" evidence="8">
    <location>
        <begin position="361"/>
        <end position="394"/>
    </location>
</feature>
<evidence type="ECO:0000256" key="3">
    <source>
        <dbReference type="ARBA" id="ARBA00022692"/>
    </source>
</evidence>
<dbReference type="GO" id="GO:0022857">
    <property type="term" value="F:transmembrane transporter activity"/>
    <property type="evidence" value="ECO:0007669"/>
    <property type="project" value="TreeGrafter"/>
</dbReference>
<comment type="similarity">
    <text evidence="6">Belongs to the ABC-4 integral membrane protein family.</text>
</comment>
<dbReference type="OrthoDB" id="9770099at2"/>
<gene>
    <name evidence="11" type="ORF">HMPREF9225_0202</name>
</gene>
<organism evidence="11 12">
    <name type="scientific">Peptoniphilus duerdenii ATCC BAA-1640</name>
    <dbReference type="NCBI Taxonomy" id="862517"/>
    <lineage>
        <taxon>Bacteria</taxon>
        <taxon>Bacillati</taxon>
        <taxon>Bacillota</taxon>
        <taxon>Tissierellia</taxon>
        <taxon>Tissierellales</taxon>
        <taxon>Peptoniphilaceae</taxon>
        <taxon>Peptoniphilus</taxon>
    </lineage>
</organism>
<evidence type="ECO:0000313" key="11">
    <source>
        <dbReference type="EMBL" id="EFM26182.1"/>
    </source>
</evidence>
<sequence length="454" mass="50583">MKFSDLFKMAAGNLASRKLRTFLTVLGVIIGATAIIIIISIGRGFKFMNSKFYEDMGDMRVLELNSQFTRFDPEMDKPGYQKPKKKPMNNQTINEVSEIEHIKAVIPMYEATVSLKMGREEASYVDIVGMPPQYMEDYGIELANGKYIAPGEKNPVVILGSQVKYQFYDRSRPNYFSEKKSLMNRKIYITKFEPKSTSDDDRMSDMGSMEMDGNQNNQSDGKQVQLRISGEMTEGNDYQKQNCLFMSIETYKALASQFKVKLKSKNYNNIKVVVDDIKNVDAVTKSLKDKGFRPYNMTKEFLDNANKQIGIVQAVFGGIGAISFIIAAIGIANTMIMSIYERTKEIGIMKVIGASIRDIQNLFLLEASLIGLIGGVIAVVNSLIISVLANKFFAGYFMGQLGGETVNFEPKISIISVGLILTALGFSTLIGLLSGYLPARRAMKLSALDAIRTE</sequence>
<dbReference type="Pfam" id="PF02687">
    <property type="entry name" value="FtsX"/>
    <property type="match status" value="1"/>
</dbReference>
<dbReference type="EMBL" id="AEEH01000014">
    <property type="protein sequence ID" value="EFM26182.1"/>
    <property type="molecule type" value="Genomic_DNA"/>
</dbReference>
<dbReference type="PANTHER" id="PTHR30572">
    <property type="entry name" value="MEMBRANE COMPONENT OF TRANSPORTER-RELATED"/>
    <property type="match status" value="1"/>
</dbReference>
<proteinExistence type="inferred from homology"/>
<reference evidence="11 12" key="1">
    <citation type="submission" date="2010-07" db="EMBL/GenBank/DDBJ databases">
        <authorList>
            <person name="Muzny D."/>
            <person name="Qin X."/>
            <person name="Deng J."/>
            <person name="Jiang H."/>
            <person name="Liu Y."/>
            <person name="Qu J."/>
            <person name="Song X.-Z."/>
            <person name="Zhang L."/>
            <person name="Thornton R."/>
            <person name="Coyle M."/>
            <person name="Francisco L."/>
            <person name="Jackson L."/>
            <person name="Javaid M."/>
            <person name="Korchina V."/>
            <person name="Kovar C."/>
            <person name="Mata R."/>
            <person name="Mathew T."/>
            <person name="Ngo R."/>
            <person name="Nguyen L."/>
            <person name="Nguyen N."/>
            <person name="Okwuonu G."/>
            <person name="Ongeri F."/>
            <person name="Pham C."/>
            <person name="Simmons D."/>
            <person name="Wilczek-Boney K."/>
            <person name="Hale W."/>
            <person name="Jakkamsetti A."/>
            <person name="Pham P."/>
            <person name="Ruth R."/>
            <person name="San Lucas F."/>
            <person name="Warren J."/>
            <person name="Zhang J."/>
            <person name="Zhao Z."/>
            <person name="Zhou C."/>
            <person name="Zhu D."/>
            <person name="Lee S."/>
            <person name="Bess C."/>
            <person name="Blankenburg K."/>
            <person name="Forbes L."/>
            <person name="Fu Q."/>
            <person name="Gubbala S."/>
            <person name="Hirani K."/>
            <person name="Jayaseelan J.C."/>
            <person name="Lara F."/>
            <person name="Munidasa M."/>
            <person name="Palculict T."/>
            <person name="Patil S."/>
            <person name="Pu L.-L."/>
            <person name="Saada N."/>
            <person name="Tang L."/>
            <person name="Weissenberger G."/>
            <person name="Zhu Y."/>
            <person name="Hemphill L."/>
            <person name="Shang Y."/>
            <person name="Youmans B."/>
            <person name="Ayvaz T."/>
            <person name="Ross M."/>
            <person name="Santibanez J."/>
            <person name="Aqrawi P."/>
            <person name="Gross S."/>
            <person name="Joshi V."/>
            <person name="Fowler G."/>
            <person name="Nazareth L."/>
            <person name="Reid J."/>
            <person name="Worley K."/>
            <person name="Petrosino J."/>
            <person name="Highlander S."/>
            <person name="Gibbs R."/>
        </authorList>
    </citation>
    <scope>NUCLEOTIDE SEQUENCE [LARGE SCALE GENOMIC DNA]</scope>
    <source>
        <strain evidence="11 12">ATCC BAA-1640</strain>
    </source>
</reference>
<feature type="domain" description="MacB-like periplasmic core" evidence="10">
    <location>
        <begin position="21"/>
        <end position="289"/>
    </location>
</feature>
<feature type="transmembrane region" description="Helical" evidence="8">
    <location>
        <begin position="414"/>
        <end position="437"/>
    </location>
</feature>